<evidence type="ECO:0000256" key="8">
    <source>
        <dbReference type="ARBA" id="ARBA00023002"/>
    </source>
</evidence>
<proteinExistence type="inferred from homology"/>
<sequence>MKICIYGAGAIGGYMGAKLALAGVDVSLVARGPHLAAMRDKGLTLLEHGADPVTVPVTVSDDPASLGHQDFVIVTLKAHSVPGIVPMMQPLLGPNSSVVSGVNGVPWWYFHKIGGPLEGTRLTSVDPGNAQWDGIGPDNVLGCVVYPAAEVSEPGTIRHIEGNRFSLGEPDGSKSDRAVALSNMLKSAGLKAPVRPKLRDEIWVKLWGNLSFNPISVLTDATLEVLCTDPGSRAVARAMMVEAQTIAEKLGVKFPIDVDRRLDGGAAVGAHRTSMLQDLDSGRPMEIDALVGSVKELGLRTNTPTPTLDSVLALVQLRARSAGLYS</sequence>
<dbReference type="EMBL" id="CP033219">
    <property type="protein sequence ID" value="AZV80168.1"/>
    <property type="molecule type" value="Genomic_DNA"/>
</dbReference>
<dbReference type="InterPro" id="IPR008927">
    <property type="entry name" value="6-PGluconate_DH-like_C_sf"/>
</dbReference>
<dbReference type="EC" id="1.1.1.169" evidence="4"/>
<dbReference type="NCBIfam" id="NF005089">
    <property type="entry name" value="PRK06522.1-4"/>
    <property type="match status" value="1"/>
</dbReference>
<dbReference type="InterPro" id="IPR013332">
    <property type="entry name" value="KPR_N"/>
</dbReference>
<dbReference type="InterPro" id="IPR036291">
    <property type="entry name" value="NAD(P)-bd_dom_sf"/>
</dbReference>
<dbReference type="InterPro" id="IPR051402">
    <property type="entry name" value="KPR-Related"/>
</dbReference>
<dbReference type="PANTHER" id="PTHR21708:SF45">
    <property type="entry name" value="2-DEHYDROPANTOATE 2-REDUCTASE"/>
    <property type="match status" value="1"/>
</dbReference>
<evidence type="ECO:0000256" key="5">
    <source>
        <dbReference type="ARBA" id="ARBA00019465"/>
    </source>
</evidence>
<evidence type="ECO:0000313" key="14">
    <source>
        <dbReference type="Proteomes" id="UP000283063"/>
    </source>
</evidence>
<evidence type="ECO:0000259" key="12">
    <source>
        <dbReference type="Pfam" id="PF08546"/>
    </source>
</evidence>
<dbReference type="Gene3D" id="1.10.1040.10">
    <property type="entry name" value="N-(1-d-carboxylethyl)-l-norvaline Dehydrogenase, domain 2"/>
    <property type="match status" value="1"/>
</dbReference>
<dbReference type="OrthoDB" id="9796561at2"/>
<dbReference type="Gene3D" id="3.40.50.720">
    <property type="entry name" value="NAD(P)-binding Rossmann-like Domain"/>
    <property type="match status" value="1"/>
</dbReference>
<evidence type="ECO:0000256" key="6">
    <source>
        <dbReference type="ARBA" id="ARBA00022655"/>
    </source>
</evidence>
<evidence type="ECO:0000256" key="10">
    <source>
        <dbReference type="ARBA" id="ARBA00048793"/>
    </source>
</evidence>
<dbReference type="FunFam" id="3.40.50.720:FF:000307">
    <property type="entry name" value="2-dehydropantoate 2-reductase"/>
    <property type="match status" value="1"/>
</dbReference>
<dbReference type="Pfam" id="PF08546">
    <property type="entry name" value="ApbA_C"/>
    <property type="match status" value="1"/>
</dbReference>
<evidence type="ECO:0000259" key="11">
    <source>
        <dbReference type="Pfam" id="PF02558"/>
    </source>
</evidence>
<reference evidence="13 14" key="1">
    <citation type="submission" date="2018-10" db="EMBL/GenBank/DDBJ databases">
        <title>Parasedimentitalea marina sp. nov., a psychrophilic bacterium isolated from deep seawater of the New Britain Trench.</title>
        <authorList>
            <person name="Cao J."/>
        </authorList>
    </citation>
    <scope>NUCLEOTIDE SEQUENCE [LARGE SCALE GENOMIC DNA]</scope>
    <source>
        <strain evidence="13 14">W43</strain>
    </source>
</reference>
<comment type="similarity">
    <text evidence="3">Belongs to the ketopantoate reductase family.</text>
</comment>
<dbReference type="Pfam" id="PF02558">
    <property type="entry name" value="ApbA"/>
    <property type="match status" value="1"/>
</dbReference>
<dbReference type="PANTHER" id="PTHR21708">
    <property type="entry name" value="PROBABLE 2-DEHYDROPANTOATE 2-REDUCTASE"/>
    <property type="match status" value="1"/>
</dbReference>
<dbReference type="UniPathway" id="UPA00028">
    <property type="reaction ID" value="UER00004"/>
</dbReference>
<keyword evidence="6" id="KW-0566">Pantothenate biosynthesis</keyword>
<dbReference type="AlphaFoldDB" id="A0A3T0N816"/>
<dbReference type="SUPFAM" id="SSF48179">
    <property type="entry name" value="6-phosphogluconate dehydrogenase C-terminal domain-like"/>
    <property type="match status" value="1"/>
</dbReference>
<evidence type="ECO:0000256" key="7">
    <source>
        <dbReference type="ARBA" id="ARBA00022857"/>
    </source>
</evidence>
<dbReference type="RefSeq" id="WP_127750755.1">
    <property type="nucleotide sequence ID" value="NZ_CP033219.1"/>
</dbReference>
<evidence type="ECO:0000256" key="2">
    <source>
        <dbReference type="ARBA" id="ARBA00004994"/>
    </source>
</evidence>
<keyword evidence="7" id="KW-0521">NADP</keyword>
<dbReference type="InterPro" id="IPR013328">
    <property type="entry name" value="6PGD_dom2"/>
</dbReference>
<organism evidence="13 14">
    <name type="scientific">Parasedimentitalea marina</name>
    <dbReference type="NCBI Taxonomy" id="2483033"/>
    <lineage>
        <taxon>Bacteria</taxon>
        <taxon>Pseudomonadati</taxon>
        <taxon>Pseudomonadota</taxon>
        <taxon>Alphaproteobacteria</taxon>
        <taxon>Rhodobacterales</taxon>
        <taxon>Paracoccaceae</taxon>
        <taxon>Parasedimentitalea</taxon>
    </lineage>
</organism>
<dbReference type="GO" id="GO:0005737">
    <property type="term" value="C:cytoplasm"/>
    <property type="evidence" value="ECO:0007669"/>
    <property type="project" value="TreeGrafter"/>
</dbReference>
<evidence type="ECO:0000256" key="9">
    <source>
        <dbReference type="ARBA" id="ARBA00032024"/>
    </source>
</evidence>
<dbReference type="Proteomes" id="UP000283063">
    <property type="component" value="Chromosome"/>
</dbReference>
<dbReference type="InterPro" id="IPR013752">
    <property type="entry name" value="KPA_reductase"/>
</dbReference>
<dbReference type="SUPFAM" id="SSF51735">
    <property type="entry name" value="NAD(P)-binding Rossmann-fold domains"/>
    <property type="match status" value="1"/>
</dbReference>
<dbReference type="KEGG" id="sedi:EBB79_21245"/>
<dbReference type="GO" id="GO:0015940">
    <property type="term" value="P:pantothenate biosynthetic process"/>
    <property type="evidence" value="ECO:0007669"/>
    <property type="project" value="UniProtKB-UniPathway"/>
</dbReference>
<evidence type="ECO:0000256" key="1">
    <source>
        <dbReference type="ARBA" id="ARBA00002919"/>
    </source>
</evidence>
<dbReference type="GO" id="GO:0008677">
    <property type="term" value="F:2-dehydropantoate 2-reductase activity"/>
    <property type="evidence" value="ECO:0007669"/>
    <property type="project" value="UniProtKB-EC"/>
</dbReference>
<evidence type="ECO:0000313" key="13">
    <source>
        <dbReference type="EMBL" id="AZV80168.1"/>
    </source>
</evidence>
<comment type="catalytic activity">
    <reaction evidence="10">
        <text>(R)-pantoate + NADP(+) = 2-dehydropantoate + NADPH + H(+)</text>
        <dbReference type="Rhea" id="RHEA:16233"/>
        <dbReference type="ChEBI" id="CHEBI:11561"/>
        <dbReference type="ChEBI" id="CHEBI:15378"/>
        <dbReference type="ChEBI" id="CHEBI:15980"/>
        <dbReference type="ChEBI" id="CHEBI:57783"/>
        <dbReference type="ChEBI" id="CHEBI:58349"/>
        <dbReference type="EC" id="1.1.1.169"/>
    </reaction>
</comment>
<keyword evidence="8" id="KW-0560">Oxidoreductase</keyword>
<evidence type="ECO:0000256" key="4">
    <source>
        <dbReference type="ARBA" id="ARBA00013014"/>
    </source>
</evidence>
<feature type="domain" description="Ketopantoate reductase N-terminal" evidence="11">
    <location>
        <begin position="3"/>
        <end position="171"/>
    </location>
</feature>
<evidence type="ECO:0000256" key="3">
    <source>
        <dbReference type="ARBA" id="ARBA00007870"/>
    </source>
</evidence>
<accession>A0A3T0N816</accession>
<dbReference type="FunFam" id="1.10.1040.10:FF:000017">
    <property type="entry name" value="2-dehydropantoate 2-reductase"/>
    <property type="match status" value="1"/>
</dbReference>
<keyword evidence="14" id="KW-1185">Reference proteome</keyword>
<comment type="function">
    <text evidence="1">Catalyzes the NADPH-dependent reduction of ketopantoate into pantoic acid.</text>
</comment>
<comment type="pathway">
    <text evidence="2">Cofactor biosynthesis; (R)-pantothenate biosynthesis; (R)-pantoate from 3-methyl-2-oxobutanoate: step 2/2.</text>
</comment>
<name>A0A3T0N816_9RHOB</name>
<protein>
    <recommendedName>
        <fullName evidence="5">2-dehydropantoate 2-reductase</fullName>
        <ecNumber evidence="4">1.1.1.169</ecNumber>
    </recommendedName>
    <alternativeName>
        <fullName evidence="9">Ketopantoate reductase</fullName>
    </alternativeName>
</protein>
<gene>
    <name evidence="13" type="ORF">EBB79_21245</name>
</gene>
<feature type="domain" description="Ketopantoate reductase C-terminal" evidence="12">
    <location>
        <begin position="198"/>
        <end position="317"/>
    </location>
</feature>